<name>A0ABP0I8I0_9DINO</name>
<sequence>MSFPTPPMRERMESATDDVADLGAPAGLGSRATSFYERSRINKTFSPLTAGGIRQSIFVLVQTSLGGGILTIAYMMRQSGFLLGIILLLLAGGVAAVSMEVLMKSAVLQHRYTLGNLMSFVFGQSIGVALDLMLFLYGNGSLITYFIFLGDFIPSIVEALSPGYWPQPTLERELSLEEMQELDELRTKCLVAALLLVLLPSLPRDLSGLRYLSPIMAIGIIYTEAVVVWKCFWLHLHHPDLTQGTISEMLWPQDDLLSILSRSVKAFSLCVFSYVCHLNVTPVAKELENANDRRIEKVSWRVVFVQFGIYVLLAVAGYGTFGDDTKPNLLQNYSASDPWILASRVGLTFTVLVAIATNTNPTVRASLCLLEVLFPFLKEPALEGPNAEPLLKTPPLMKRAPEEPRPRRYVRYCLSIACLTMDTLVAIYVKNVASVVGFLGATMGTLMMMVIPGLLVYKLPLFSSGWSRFFIVLFAFSAIANCLAIFQ</sequence>
<proteinExistence type="predicted"/>
<dbReference type="PANTHER" id="PTHR22950">
    <property type="entry name" value="AMINO ACID TRANSPORTER"/>
    <property type="match status" value="1"/>
</dbReference>
<organism evidence="2 3">
    <name type="scientific">Durusdinium trenchii</name>
    <dbReference type="NCBI Taxonomy" id="1381693"/>
    <lineage>
        <taxon>Eukaryota</taxon>
        <taxon>Sar</taxon>
        <taxon>Alveolata</taxon>
        <taxon>Dinophyceae</taxon>
        <taxon>Suessiales</taxon>
        <taxon>Symbiodiniaceae</taxon>
        <taxon>Durusdinium</taxon>
    </lineage>
</organism>
<dbReference type="Proteomes" id="UP001642484">
    <property type="component" value="Unassembled WGS sequence"/>
</dbReference>
<accession>A0ABP0I8I0</accession>
<evidence type="ECO:0000313" key="3">
    <source>
        <dbReference type="Proteomes" id="UP001642484"/>
    </source>
</evidence>
<dbReference type="EMBL" id="CAXAMN010002270">
    <property type="protein sequence ID" value="CAK8998875.1"/>
    <property type="molecule type" value="Genomic_DNA"/>
</dbReference>
<evidence type="ECO:0000313" key="1">
    <source>
        <dbReference type="EMBL" id="CAK8998831.1"/>
    </source>
</evidence>
<evidence type="ECO:0000313" key="2">
    <source>
        <dbReference type="EMBL" id="CAK8998875.1"/>
    </source>
</evidence>
<dbReference type="PANTHER" id="PTHR22950:SF702">
    <property type="entry name" value="AMINO ACID TRANSPORTER PROTEIN"/>
    <property type="match status" value="1"/>
</dbReference>
<reference evidence="2 3" key="1">
    <citation type="submission" date="2024-02" db="EMBL/GenBank/DDBJ databases">
        <authorList>
            <person name="Chen Y."/>
            <person name="Shah S."/>
            <person name="Dougan E. K."/>
            <person name="Thang M."/>
            <person name="Chan C."/>
        </authorList>
    </citation>
    <scope>NUCLEOTIDE SEQUENCE [LARGE SCALE GENOMIC DNA]</scope>
</reference>
<dbReference type="Pfam" id="PF01490">
    <property type="entry name" value="Aa_trans"/>
    <property type="match status" value="1"/>
</dbReference>
<keyword evidence="3" id="KW-1185">Reference proteome</keyword>
<dbReference type="InterPro" id="IPR013057">
    <property type="entry name" value="AA_transpt_TM"/>
</dbReference>
<protein>
    <submittedName>
        <fullName evidence="2">Uncharacterized protein</fullName>
    </submittedName>
</protein>
<dbReference type="EMBL" id="CAXAMN010002259">
    <property type="protein sequence ID" value="CAK8998831.1"/>
    <property type="molecule type" value="Genomic_DNA"/>
</dbReference>
<gene>
    <name evidence="1" type="ORF">CCMP2556_LOCUS5414</name>
    <name evidence="2" type="ORF">CCMP2556_LOCUS5432</name>
</gene>
<comment type="caution">
    <text evidence="2">The sequence shown here is derived from an EMBL/GenBank/DDBJ whole genome shotgun (WGS) entry which is preliminary data.</text>
</comment>